<feature type="compositionally biased region" description="Polar residues" evidence="1">
    <location>
        <begin position="10"/>
        <end position="20"/>
    </location>
</feature>
<comment type="caution">
    <text evidence="2">The sequence shown here is derived from an EMBL/GenBank/DDBJ whole genome shotgun (WGS) entry which is preliminary data.</text>
</comment>
<keyword evidence="3" id="KW-1185">Reference proteome</keyword>
<dbReference type="Proteomes" id="UP000823405">
    <property type="component" value="Unassembled WGS sequence"/>
</dbReference>
<accession>A0A9P6QLK2</accession>
<gene>
    <name evidence="2" type="ORF">BGZ97_008819</name>
</gene>
<dbReference type="EMBL" id="JAAAIN010004093">
    <property type="protein sequence ID" value="KAG0282813.1"/>
    <property type="molecule type" value="Genomic_DNA"/>
</dbReference>
<evidence type="ECO:0000313" key="3">
    <source>
        <dbReference type="Proteomes" id="UP000823405"/>
    </source>
</evidence>
<proteinExistence type="predicted"/>
<feature type="non-terminal residue" evidence="2">
    <location>
        <position position="57"/>
    </location>
</feature>
<feature type="region of interest" description="Disordered" evidence="1">
    <location>
        <begin position="1"/>
        <end position="33"/>
    </location>
</feature>
<name>A0A9P6QLK2_9FUNG</name>
<organism evidence="2 3">
    <name type="scientific">Linnemannia gamsii</name>
    <dbReference type="NCBI Taxonomy" id="64522"/>
    <lineage>
        <taxon>Eukaryota</taxon>
        <taxon>Fungi</taxon>
        <taxon>Fungi incertae sedis</taxon>
        <taxon>Mucoromycota</taxon>
        <taxon>Mortierellomycotina</taxon>
        <taxon>Mortierellomycetes</taxon>
        <taxon>Mortierellales</taxon>
        <taxon>Mortierellaceae</taxon>
        <taxon>Linnemannia</taxon>
    </lineage>
</organism>
<sequence length="57" mass="6238">MSFFKRSNKIKSVSTTSIPVQSPPKAMQSSSSSNVKLTHELAIYKITHNKLSCAAAR</sequence>
<reference evidence="2" key="1">
    <citation type="journal article" date="2020" name="Fungal Divers.">
        <title>Resolving the Mortierellaceae phylogeny through synthesis of multi-gene phylogenetics and phylogenomics.</title>
        <authorList>
            <person name="Vandepol N."/>
            <person name="Liber J."/>
            <person name="Desiro A."/>
            <person name="Na H."/>
            <person name="Kennedy M."/>
            <person name="Barry K."/>
            <person name="Grigoriev I.V."/>
            <person name="Miller A.N."/>
            <person name="O'Donnell K."/>
            <person name="Stajich J.E."/>
            <person name="Bonito G."/>
        </authorList>
    </citation>
    <scope>NUCLEOTIDE SEQUENCE</scope>
    <source>
        <strain evidence="2">NVP60</strain>
    </source>
</reference>
<evidence type="ECO:0000256" key="1">
    <source>
        <dbReference type="SAM" id="MobiDB-lite"/>
    </source>
</evidence>
<evidence type="ECO:0000313" key="2">
    <source>
        <dbReference type="EMBL" id="KAG0282813.1"/>
    </source>
</evidence>
<protein>
    <submittedName>
        <fullName evidence="2">Uncharacterized protein</fullName>
    </submittedName>
</protein>
<dbReference type="AlphaFoldDB" id="A0A9P6QLK2"/>